<keyword evidence="4" id="KW-0560">Oxidoreductase</keyword>
<keyword evidence="9" id="KW-1185">Reference proteome</keyword>
<evidence type="ECO:0000256" key="2">
    <source>
        <dbReference type="ARBA" id="ARBA00022630"/>
    </source>
</evidence>
<evidence type="ECO:0000256" key="6">
    <source>
        <dbReference type="SAM" id="MobiDB-lite"/>
    </source>
</evidence>
<keyword evidence="5" id="KW-0503">Monooxygenase</keyword>
<organism evidence="8 9">
    <name type="scientific">Lecanosticta acicola</name>
    <dbReference type="NCBI Taxonomy" id="111012"/>
    <lineage>
        <taxon>Eukaryota</taxon>
        <taxon>Fungi</taxon>
        <taxon>Dikarya</taxon>
        <taxon>Ascomycota</taxon>
        <taxon>Pezizomycotina</taxon>
        <taxon>Dothideomycetes</taxon>
        <taxon>Dothideomycetidae</taxon>
        <taxon>Mycosphaerellales</taxon>
        <taxon>Mycosphaerellaceae</taxon>
        <taxon>Lecanosticta</taxon>
    </lineage>
</organism>
<accession>A0AAI9EEZ0</accession>
<dbReference type="InterPro" id="IPR036188">
    <property type="entry name" value="FAD/NAD-bd_sf"/>
</dbReference>
<dbReference type="Pfam" id="PF01494">
    <property type="entry name" value="FAD_binding_3"/>
    <property type="match status" value="2"/>
</dbReference>
<sequence length="422" mass="46733">MEVLIIGAGTTGLLLAQGLKKANIKATVFERDTSDYYQNRERDWGMSLHWGTEAINTVLPPELQARIKEAATDPFWDPPDGGCLTLPQFAGHTGELLNVTPMPRGSLRVRRKGLRKLFSEGIEINYGKRLESIVKSDAGVTAAFEDNSQATGSLLIGCDGNSSRVRELLVGLDKSPKSSLGINMFNFTAQIDPEMSRMIRAKAPICINSYHPRNWMFWVAIQNVLDSADPTTWSFQLMFSWLGSPTKAELATQEARTAFLKSKASEYSDFWRTILDAIREDARFGVDDIAYWEPVDWSSQPLASHVTLAGDAAHAMPPYRGQGLNNALEDSYLLTKLLIEVGTHPSPEALTSLLRQYEREMIPRAKLEMQISTTAARLAHEYENRMENPLIKLGIRRSGDADFGDEPVVDGDANSSAHADGA</sequence>
<keyword evidence="2" id="KW-0285">Flavoprotein</keyword>
<dbReference type="SUPFAM" id="SSF51905">
    <property type="entry name" value="FAD/NAD(P)-binding domain"/>
    <property type="match status" value="1"/>
</dbReference>
<dbReference type="PRINTS" id="PR00420">
    <property type="entry name" value="RNGMNOXGNASE"/>
</dbReference>
<gene>
    <name evidence="8" type="ORF">LECACI_7A008887</name>
</gene>
<comment type="cofactor">
    <cofactor evidence="1">
        <name>FAD</name>
        <dbReference type="ChEBI" id="CHEBI:57692"/>
    </cofactor>
</comment>
<proteinExistence type="predicted"/>
<dbReference type="InterPro" id="IPR002938">
    <property type="entry name" value="FAD-bd"/>
</dbReference>
<evidence type="ECO:0000313" key="9">
    <source>
        <dbReference type="Proteomes" id="UP001296104"/>
    </source>
</evidence>
<dbReference type="AlphaFoldDB" id="A0AAI9EEZ0"/>
<comment type="caution">
    <text evidence="8">The sequence shown here is derived from an EMBL/GenBank/DDBJ whole genome shotgun (WGS) entry which is preliminary data.</text>
</comment>
<feature type="compositionally biased region" description="Polar residues" evidence="6">
    <location>
        <begin position="413"/>
        <end position="422"/>
    </location>
</feature>
<dbReference type="PANTHER" id="PTHR47178:SF2">
    <property type="entry name" value="FAD-BINDING DOMAIN-CONTAINING PROTEIN"/>
    <property type="match status" value="1"/>
</dbReference>
<dbReference type="GO" id="GO:0004497">
    <property type="term" value="F:monooxygenase activity"/>
    <property type="evidence" value="ECO:0007669"/>
    <property type="project" value="UniProtKB-KW"/>
</dbReference>
<dbReference type="Gene3D" id="3.50.50.60">
    <property type="entry name" value="FAD/NAD(P)-binding domain"/>
    <property type="match status" value="1"/>
</dbReference>
<protein>
    <submittedName>
        <fullName evidence="8">FAD binding domain-containing isoform 1</fullName>
    </submittedName>
</protein>
<evidence type="ECO:0000313" key="8">
    <source>
        <dbReference type="EMBL" id="CAK4033729.1"/>
    </source>
</evidence>
<evidence type="ECO:0000256" key="5">
    <source>
        <dbReference type="ARBA" id="ARBA00023033"/>
    </source>
</evidence>
<feature type="domain" description="FAD-binding" evidence="7">
    <location>
        <begin position="2"/>
        <end position="40"/>
    </location>
</feature>
<evidence type="ECO:0000256" key="4">
    <source>
        <dbReference type="ARBA" id="ARBA00023002"/>
    </source>
</evidence>
<dbReference type="GO" id="GO:0071949">
    <property type="term" value="F:FAD binding"/>
    <property type="evidence" value="ECO:0007669"/>
    <property type="project" value="InterPro"/>
</dbReference>
<dbReference type="EMBL" id="CAVMBE010000092">
    <property type="protein sequence ID" value="CAK4033729.1"/>
    <property type="molecule type" value="Genomic_DNA"/>
</dbReference>
<feature type="domain" description="FAD-binding" evidence="7">
    <location>
        <begin position="119"/>
        <end position="367"/>
    </location>
</feature>
<reference evidence="8" key="1">
    <citation type="submission" date="2023-11" db="EMBL/GenBank/DDBJ databases">
        <authorList>
            <person name="Alioto T."/>
            <person name="Alioto T."/>
            <person name="Gomez Garrido J."/>
        </authorList>
    </citation>
    <scope>NUCLEOTIDE SEQUENCE</scope>
</reference>
<evidence type="ECO:0000259" key="7">
    <source>
        <dbReference type="Pfam" id="PF01494"/>
    </source>
</evidence>
<dbReference type="PANTHER" id="PTHR47178">
    <property type="entry name" value="MONOOXYGENASE, FAD-BINDING"/>
    <property type="match status" value="1"/>
</dbReference>
<evidence type="ECO:0000256" key="3">
    <source>
        <dbReference type="ARBA" id="ARBA00022827"/>
    </source>
</evidence>
<evidence type="ECO:0000256" key="1">
    <source>
        <dbReference type="ARBA" id="ARBA00001974"/>
    </source>
</evidence>
<keyword evidence="3" id="KW-0274">FAD</keyword>
<name>A0AAI9EEZ0_9PEZI</name>
<dbReference type="Proteomes" id="UP001296104">
    <property type="component" value="Unassembled WGS sequence"/>
</dbReference>
<feature type="region of interest" description="Disordered" evidence="6">
    <location>
        <begin position="403"/>
        <end position="422"/>
    </location>
</feature>